<dbReference type="Proteomes" id="UP001281147">
    <property type="component" value="Unassembled WGS sequence"/>
</dbReference>
<organism evidence="1 2">
    <name type="scientific">Vermiconidia calcicola</name>
    <dbReference type="NCBI Taxonomy" id="1690605"/>
    <lineage>
        <taxon>Eukaryota</taxon>
        <taxon>Fungi</taxon>
        <taxon>Dikarya</taxon>
        <taxon>Ascomycota</taxon>
        <taxon>Pezizomycotina</taxon>
        <taxon>Dothideomycetes</taxon>
        <taxon>Dothideomycetidae</taxon>
        <taxon>Mycosphaerellales</taxon>
        <taxon>Extremaceae</taxon>
        <taxon>Vermiconidia</taxon>
    </lineage>
</organism>
<name>A0ACC3NIV3_9PEZI</name>
<reference evidence="1" key="1">
    <citation type="submission" date="2023-07" db="EMBL/GenBank/DDBJ databases">
        <title>Black Yeasts Isolated from many extreme environments.</title>
        <authorList>
            <person name="Coleine C."/>
            <person name="Stajich J.E."/>
            <person name="Selbmann L."/>
        </authorList>
    </citation>
    <scope>NUCLEOTIDE SEQUENCE</scope>
    <source>
        <strain evidence="1">CCFEE 5714</strain>
    </source>
</reference>
<protein>
    <submittedName>
        <fullName evidence="1">Uncharacterized protein</fullName>
    </submittedName>
</protein>
<keyword evidence="2" id="KW-1185">Reference proteome</keyword>
<dbReference type="EMBL" id="JAUTXU010000036">
    <property type="protein sequence ID" value="KAK3717653.1"/>
    <property type="molecule type" value="Genomic_DNA"/>
</dbReference>
<evidence type="ECO:0000313" key="2">
    <source>
        <dbReference type="Proteomes" id="UP001281147"/>
    </source>
</evidence>
<accession>A0ACC3NIV3</accession>
<proteinExistence type="predicted"/>
<comment type="caution">
    <text evidence="1">The sequence shown here is derived from an EMBL/GenBank/DDBJ whole genome shotgun (WGS) entry which is preliminary data.</text>
</comment>
<evidence type="ECO:0000313" key="1">
    <source>
        <dbReference type="EMBL" id="KAK3717653.1"/>
    </source>
</evidence>
<sequence>MAENDKKQDHNTESRDSVTQSRFKSLMEGAERMHANEQYTDLIITCSGHEWKVHKFCLCAQSDFFHSACGDSFKEGNGSKINLDDDDPQTVEALIHYFCCFDYGECANISNMILDARMYAVADKYFVALLKQLAKKKFESRAKAEWKTVEFADAVAEVFSTVPEGDGEFRRIA</sequence>
<gene>
    <name evidence="1" type="ORF">LTR37_005720</name>
</gene>